<name>A0ACC0UNC4_9AGAM</name>
<dbReference type="EMBL" id="JAGFNK010000008">
    <property type="protein sequence ID" value="KAI9512579.1"/>
    <property type="molecule type" value="Genomic_DNA"/>
</dbReference>
<sequence length="219" mass="25131">MPRSRDAKEWRPDSFGQEMIDKMTNLILVTERCAAELRSFDFPSIKRLWAQVLADFQGDPVKYPSSMPNDNDVEGRKQFRMKCEAICFPPKSELPRSPEDIIMMYFAAHAGLQSITSQDLSTHPYGGEIDYRAGLQVLKELKGQAAYDAAVEFDNNLREKPLDLVHETFSCRDNGKTVEYTVVDCMTTMVSGDEYLVLQSREGQKKQVTMQEFYEMRVD</sequence>
<comment type="caution">
    <text evidence="1">The sequence shown here is derived from an EMBL/GenBank/DDBJ whole genome shotgun (WGS) entry which is preliminary data.</text>
</comment>
<keyword evidence="2" id="KW-1185">Reference proteome</keyword>
<gene>
    <name evidence="1" type="ORF">F5148DRAFT_1162633</name>
</gene>
<organism evidence="1 2">
    <name type="scientific">Russula earlei</name>
    <dbReference type="NCBI Taxonomy" id="71964"/>
    <lineage>
        <taxon>Eukaryota</taxon>
        <taxon>Fungi</taxon>
        <taxon>Dikarya</taxon>
        <taxon>Basidiomycota</taxon>
        <taxon>Agaricomycotina</taxon>
        <taxon>Agaricomycetes</taxon>
        <taxon>Russulales</taxon>
        <taxon>Russulaceae</taxon>
        <taxon>Russula</taxon>
    </lineage>
</organism>
<evidence type="ECO:0000313" key="1">
    <source>
        <dbReference type="EMBL" id="KAI9512579.1"/>
    </source>
</evidence>
<proteinExistence type="predicted"/>
<dbReference type="Proteomes" id="UP001207468">
    <property type="component" value="Unassembled WGS sequence"/>
</dbReference>
<reference evidence="1" key="1">
    <citation type="submission" date="2021-03" db="EMBL/GenBank/DDBJ databases">
        <title>Evolutionary priming and transition to the ectomycorrhizal habit in an iconic lineage of mushroom-forming fungi: is preadaptation a requirement?</title>
        <authorList>
            <consortium name="DOE Joint Genome Institute"/>
            <person name="Looney B.P."/>
            <person name="Miyauchi S."/>
            <person name="Morin E."/>
            <person name="Drula E."/>
            <person name="Courty P.E."/>
            <person name="Chicoki N."/>
            <person name="Fauchery L."/>
            <person name="Kohler A."/>
            <person name="Kuo A."/>
            <person name="LaButti K."/>
            <person name="Pangilinan J."/>
            <person name="Lipzen A."/>
            <person name="Riley R."/>
            <person name="Andreopoulos W."/>
            <person name="He G."/>
            <person name="Johnson J."/>
            <person name="Barry K.W."/>
            <person name="Grigoriev I.V."/>
            <person name="Nagy L."/>
            <person name="Hibbett D."/>
            <person name="Henrissat B."/>
            <person name="Matheny P.B."/>
            <person name="Labbe J."/>
            <person name="Martin A.F."/>
        </authorList>
    </citation>
    <scope>NUCLEOTIDE SEQUENCE</scope>
    <source>
        <strain evidence="1">BPL698</strain>
    </source>
</reference>
<accession>A0ACC0UNC4</accession>
<evidence type="ECO:0000313" key="2">
    <source>
        <dbReference type="Proteomes" id="UP001207468"/>
    </source>
</evidence>
<protein>
    <submittedName>
        <fullName evidence="1">Uncharacterized protein</fullName>
    </submittedName>
</protein>